<comment type="caution">
    <text evidence="1">The sequence shown here is derived from an EMBL/GenBank/DDBJ whole genome shotgun (WGS) entry which is preliminary data.</text>
</comment>
<protein>
    <submittedName>
        <fullName evidence="1">Uncharacterized protein</fullName>
    </submittedName>
</protein>
<dbReference type="EMBL" id="VSSQ01054175">
    <property type="protein sequence ID" value="MPN08154.1"/>
    <property type="molecule type" value="Genomic_DNA"/>
</dbReference>
<proteinExistence type="predicted"/>
<gene>
    <name evidence="1" type="ORF">SDC9_155434</name>
</gene>
<name>A0A645F6B5_9ZZZZ</name>
<sequence>MEQKILEIAQRTNAVLKQYMAIQNELFKPSLRKMIRLPGIYKPIDYSGNCQKLEEIISELECIKTSIRDISPDNKTEDGNFLILQRAYITGMLKAVVCVKEIAEKLYQRSTGHKDYTQKDYKEDIEVFKKAELEFLEIGLKLNEMIYKK</sequence>
<dbReference type="AlphaFoldDB" id="A0A645F6B5"/>
<organism evidence="1">
    <name type="scientific">bioreactor metagenome</name>
    <dbReference type="NCBI Taxonomy" id="1076179"/>
    <lineage>
        <taxon>unclassified sequences</taxon>
        <taxon>metagenomes</taxon>
        <taxon>ecological metagenomes</taxon>
    </lineage>
</organism>
<accession>A0A645F6B5</accession>
<evidence type="ECO:0000313" key="1">
    <source>
        <dbReference type="EMBL" id="MPN08154.1"/>
    </source>
</evidence>
<reference evidence="1" key="1">
    <citation type="submission" date="2019-08" db="EMBL/GenBank/DDBJ databases">
        <authorList>
            <person name="Kucharzyk K."/>
            <person name="Murdoch R.W."/>
            <person name="Higgins S."/>
            <person name="Loffler F."/>
        </authorList>
    </citation>
    <scope>NUCLEOTIDE SEQUENCE</scope>
</reference>